<evidence type="ECO:0000256" key="2">
    <source>
        <dbReference type="SAM" id="SignalP"/>
    </source>
</evidence>
<proteinExistence type="predicted"/>
<feature type="signal peptide" evidence="2">
    <location>
        <begin position="1"/>
        <end position="22"/>
    </location>
</feature>
<dbReference type="EMBL" id="CP089984">
    <property type="protein sequence ID" value="WXB12383.1"/>
    <property type="molecule type" value="Genomic_DNA"/>
</dbReference>
<dbReference type="Proteomes" id="UP001370348">
    <property type="component" value="Chromosome"/>
</dbReference>
<dbReference type="InterPro" id="IPR010281">
    <property type="entry name" value="DUF885"/>
</dbReference>
<dbReference type="RefSeq" id="WP_394822005.1">
    <property type="nucleotide sequence ID" value="NZ_CP089984.1"/>
</dbReference>
<evidence type="ECO:0000313" key="3">
    <source>
        <dbReference type="EMBL" id="WXB12383.1"/>
    </source>
</evidence>
<dbReference type="Pfam" id="PF05960">
    <property type="entry name" value="DUF885"/>
    <property type="match status" value="1"/>
</dbReference>
<sequence length="600" mass="67059">MNRLSALACIGAFALAAACGGAAPDTIAPKPAAPTERPSASKPDAPADAGAAQANANPDDAVIAAYGQRYVDLVVECWPETATTLGLHTRDSELNDRSLEGIHRVTARERELLDELMARFPEKPRASRASFTDLSILEHALAVDIRRTEALRPHETRPDFYTEPLSAIFVIMARDFAPAADRARTALARIEKLPQAVAAAKTNLKNPSRIATQIGIESADGAKGFLDEQSALLVKELPSEKARITAAVRAAKEAYAGYKAWLTKDLLPRSTGQFAAGKPLFEFLTREDYFLTEDADAIHAMGKRVFDDTQQKLTETARRIDPSAKRWSDVVERVKAHHPTMADLLPSYRREVARARQFLVDKDVMPFPPGDILEVIETPQFRRTTIQAAYDQSPPFDPPGAKGFFYVTPAEPQWPRKRQEEWLRENDHGDQVDTAVHEAYPGHHLQQSFSRLHPSVVRKVTGPSIFSEGWALYSEELFAELGYYTDEERLMQLVWTLVRAARVIIDVGLHTRGMTYDEAVKILVDEVHLGRQLALNEVKRYTENPTQPLSYLIGRERIFAMRERMRARDGARFSLKTFHTEVLTRGTVAPGLLEREIFGE</sequence>
<accession>A0ABZ2LNA1</accession>
<dbReference type="PANTHER" id="PTHR33361">
    <property type="entry name" value="GLR0591 PROTEIN"/>
    <property type="match status" value="1"/>
</dbReference>
<protein>
    <submittedName>
        <fullName evidence="3">DUF885 domain-containing protein</fullName>
    </submittedName>
</protein>
<feature type="chain" id="PRO_5046370914" evidence="2">
    <location>
        <begin position="23"/>
        <end position="600"/>
    </location>
</feature>
<feature type="region of interest" description="Disordered" evidence="1">
    <location>
        <begin position="29"/>
        <end position="54"/>
    </location>
</feature>
<gene>
    <name evidence="3" type="ORF">LZC94_31605</name>
</gene>
<feature type="compositionally biased region" description="Low complexity" evidence="1">
    <location>
        <begin position="38"/>
        <end position="54"/>
    </location>
</feature>
<keyword evidence="2" id="KW-0732">Signal</keyword>
<reference evidence="3 4" key="1">
    <citation type="submission" date="2021-12" db="EMBL/GenBank/DDBJ databases">
        <title>Discovery of the Pendulisporaceae a myxobacterial family with distinct sporulation behavior and unique specialized metabolism.</title>
        <authorList>
            <person name="Garcia R."/>
            <person name="Popoff A."/>
            <person name="Bader C.D."/>
            <person name="Loehr J."/>
            <person name="Walesch S."/>
            <person name="Walt C."/>
            <person name="Boldt J."/>
            <person name="Bunk B."/>
            <person name="Haeckl F.J.F.P.J."/>
            <person name="Gunesch A.P."/>
            <person name="Birkelbach J."/>
            <person name="Nuebel U."/>
            <person name="Pietschmann T."/>
            <person name="Bach T."/>
            <person name="Mueller R."/>
        </authorList>
    </citation>
    <scope>NUCLEOTIDE SEQUENCE [LARGE SCALE GENOMIC DNA]</scope>
    <source>
        <strain evidence="3 4">MSr11954</strain>
    </source>
</reference>
<dbReference type="PROSITE" id="PS51257">
    <property type="entry name" value="PROKAR_LIPOPROTEIN"/>
    <property type="match status" value="1"/>
</dbReference>
<organism evidence="3 4">
    <name type="scientific">Pendulispora albinea</name>
    <dbReference type="NCBI Taxonomy" id="2741071"/>
    <lineage>
        <taxon>Bacteria</taxon>
        <taxon>Pseudomonadati</taxon>
        <taxon>Myxococcota</taxon>
        <taxon>Myxococcia</taxon>
        <taxon>Myxococcales</taxon>
        <taxon>Sorangiineae</taxon>
        <taxon>Pendulisporaceae</taxon>
        <taxon>Pendulispora</taxon>
    </lineage>
</organism>
<evidence type="ECO:0000256" key="1">
    <source>
        <dbReference type="SAM" id="MobiDB-lite"/>
    </source>
</evidence>
<name>A0ABZ2LNA1_9BACT</name>
<keyword evidence="4" id="KW-1185">Reference proteome</keyword>
<evidence type="ECO:0000313" key="4">
    <source>
        <dbReference type="Proteomes" id="UP001370348"/>
    </source>
</evidence>
<dbReference type="PANTHER" id="PTHR33361:SF15">
    <property type="entry name" value="DUF885 FAMILY LIPOPROTEIN"/>
    <property type="match status" value="1"/>
</dbReference>